<evidence type="ECO:0000313" key="1">
    <source>
        <dbReference type="EMBL" id="MED6294224.1"/>
    </source>
</evidence>
<reference evidence="1 2" key="1">
    <citation type="submission" date="2021-06" db="EMBL/GenBank/DDBJ databases">
        <authorList>
            <person name="Palmer J.M."/>
        </authorList>
    </citation>
    <scope>NUCLEOTIDE SEQUENCE [LARGE SCALE GENOMIC DNA]</scope>
    <source>
        <strain evidence="1 2">CL_MEX2019</strain>
        <tissue evidence="1">Muscle</tissue>
    </source>
</reference>
<sequence>MVFYFSFFAVKSSEHGMHTIITCTTSLALSENATCTSLITFSPLSLYTVRFPPNPPQSCSETISQSRHVWCTWFSLLGILSVCFQMQEDNTCWPPLIRSSSLTAE</sequence>
<dbReference type="EMBL" id="JAHUTJ010075448">
    <property type="protein sequence ID" value="MED6294224.1"/>
    <property type="molecule type" value="Genomic_DNA"/>
</dbReference>
<accession>A0ABU7F5F8</accession>
<evidence type="ECO:0000313" key="2">
    <source>
        <dbReference type="Proteomes" id="UP001352852"/>
    </source>
</evidence>
<protein>
    <submittedName>
        <fullName evidence="1">Uncharacterized protein</fullName>
    </submittedName>
</protein>
<proteinExistence type="predicted"/>
<dbReference type="Proteomes" id="UP001352852">
    <property type="component" value="Unassembled WGS sequence"/>
</dbReference>
<comment type="caution">
    <text evidence="1">The sequence shown here is derived from an EMBL/GenBank/DDBJ whole genome shotgun (WGS) entry which is preliminary data.</text>
</comment>
<organism evidence="1 2">
    <name type="scientific">Characodon lateralis</name>
    <dbReference type="NCBI Taxonomy" id="208331"/>
    <lineage>
        <taxon>Eukaryota</taxon>
        <taxon>Metazoa</taxon>
        <taxon>Chordata</taxon>
        <taxon>Craniata</taxon>
        <taxon>Vertebrata</taxon>
        <taxon>Euteleostomi</taxon>
        <taxon>Actinopterygii</taxon>
        <taxon>Neopterygii</taxon>
        <taxon>Teleostei</taxon>
        <taxon>Neoteleostei</taxon>
        <taxon>Acanthomorphata</taxon>
        <taxon>Ovalentaria</taxon>
        <taxon>Atherinomorphae</taxon>
        <taxon>Cyprinodontiformes</taxon>
        <taxon>Goodeidae</taxon>
        <taxon>Characodon</taxon>
    </lineage>
</organism>
<keyword evidence="2" id="KW-1185">Reference proteome</keyword>
<name>A0ABU7F5F8_9TELE</name>
<gene>
    <name evidence="1" type="ORF">CHARACLAT_018842</name>
</gene>